<dbReference type="GO" id="GO:0005524">
    <property type="term" value="F:ATP binding"/>
    <property type="evidence" value="ECO:0007669"/>
    <property type="project" value="UniProtKB-KW"/>
</dbReference>
<sequence>MSDSEETLPVNDLSQSTDTKIFNNYFSIGMDGKICLDFHNFRNKNPELFKNKYVNYGWYGAIGLKSAFTHWTPLSKVVVLRIDGQDIKLPKKLLALVILNIPSYGGGADLWGKNSGYWKKQAIDDRMLEVVGLRGAFHMGQVQSGIAQGRRIGQGRTIEISIENEIEAQIDGEPFKMKSCSTVISWHNQAPVLLNQVKDKNYKQMKKLLQNYNDYEKRENLLTYIEKLEKANYANEDLQFLKECIENVDNPTHLLTIFDQRINRLPPPALPPKPKEWKKFDSAFRTLEHIDLDGVSQPIPKITESEPYTRESEPLSAREPRKKSKKKATAQEKVFSSNTLKPKTVSVESSSPTTEKPSHSKTTRKKHERSRSTSPPKNAITLI</sequence>
<keyword evidence="3" id="KW-0479">Metal-binding</keyword>
<accession>A0A6B2L5T2</accession>
<name>A0A6B2L5T2_9EUKA</name>
<feature type="compositionally biased region" description="Basic residues" evidence="6">
    <location>
        <begin position="359"/>
        <end position="369"/>
    </location>
</feature>
<dbReference type="GO" id="GO:0007200">
    <property type="term" value="P:phospholipase C-activating G protein-coupled receptor signaling pathway"/>
    <property type="evidence" value="ECO:0007669"/>
    <property type="project" value="InterPro"/>
</dbReference>
<dbReference type="AlphaFoldDB" id="A0A6B2L5T2"/>
<evidence type="ECO:0000256" key="1">
    <source>
        <dbReference type="ARBA" id="ARBA00022679"/>
    </source>
</evidence>
<keyword evidence="3" id="KW-0862">Zinc</keyword>
<keyword evidence="3" id="KW-0863">Zinc-finger</keyword>
<evidence type="ECO:0000256" key="5">
    <source>
        <dbReference type="ARBA" id="ARBA00022840"/>
    </source>
</evidence>
<dbReference type="InterPro" id="IPR000756">
    <property type="entry name" value="Diacylglycerol_kin_accessory"/>
</dbReference>
<dbReference type="Pfam" id="PF00609">
    <property type="entry name" value="DAGK_acc"/>
    <property type="match status" value="1"/>
</dbReference>
<keyword evidence="4" id="KW-0418">Kinase</keyword>
<dbReference type="PANTHER" id="PTHR11255:SF54">
    <property type="entry name" value="DIACYLGLYCEROL KINASE THETA"/>
    <property type="match status" value="1"/>
</dbReference>
<reference evidence="8" key="1">
    <citation type="journal article" date="2020" name="J. Eukaryot. Microbiol.">
        <title>De novo Sequencing, Assembly and Annotation of the Transcriptome for the Free-Living Testate Amoeba Arcella intermedia.</title>
        <authorList>
            <person name="Ribeiro G.M."/>
            <person name="Porfirio-Sousa A.L."/>
            <person name="Maurer-Alcala X.X."/>
            <person name="Katz L.A."/>
            <person name="Lahr D.J.G."/>
        </authorList>
    </citation>
    <scope>NUCLEOTIDE SEQUENCE</scope>
</reference>
<protein>
    <recommendedName>
        <fullName evidence="7">Diacylglycerol kinase accessory domain-containing protein</fullName>
    </recommendedName>
</protein>
<dbReference type="EMBL" id="GIBP01003209">
    <property type="protein sequence ID" value="NDV32178.1"/>
    <property type="molecule type" value="Transcribed_RNA"/>
</dbReference>
<feature type="compositionally biased region" description="Basic and acidic residues" evidence="6">
    <location>
        <begin position="303"/>
        <end position="319"/>
    </location>
</feature>
<dbReference type="PANTHER" id="PTHR11255">
    <property type="entry name" value="DIACYLGLYCEROL KINASE"/>
    <property type="match status" value="1"/>
</dbReference>
<dbReference type="GO" id="GO:0016020">
    <property type="term" value="C:membrane"/>
    <property type="evidence" value="ECO:0007669"/>
    <property type="project" value="UniProtKB-SubCell"/>
</dbReference>
<organism evidence="8">
    <name type="scientific">Arcella intermedia</name>
    <dbReference type="NCBI Taxonomy" id="1963864"/>
    <lineage>
        <taxon>Eukaryota</taxon>
        <taxon>Amoebozoa</taxon>
        <taxon>Tubulinea</taxon>
        <taxon>Elardia</taxon>
        <taxon>Arcellinida</taxon>
        <taxon>Sphaerothecina</taxon>
        <taxon>Arcellidae</taxon>
        <taxon>Arcella</taxon>
    </lineage>
</organism>
<feature type="region of interest" description="Disordered" evidence="6">
    <location>
        <begin position="295"/>
        <end position="383"/>
    </location>
</feature>
<proteinExistence type="predicted"/>
<feature type="compositionally biased region" description="Low complexity" evidence="6">
    <location>
        <begin position="341"/>
        <end position="355"/>
    </location>
</feature>
<dbReference type="SUPFAM" id="SSF111331">
    <property type="entry name" value="NAD kinase/diacylglycerol kinase-like"/>
    <property type="match status" value="1"/>
</dbReference>
<keyword evidence="1" id="KW-0808">Transferase</keyword>
<dbReference type="GO" id="GO:0004143">
    <property type="term" value="F:ATP-dependent diacylglycerol kinase activity"/>
    <property type="evidence" value="ECO:0007669"/>
    <property type="project" value="InterPro"/>
</dbReference>
<dbReference type="InterPro" id="IPR016064">
    <property type="entry name" value="NAD/diacylglycerol_kinase_sf"/>
</dbReference>
<evidence type="ECO:0000256" key="4">
    <source>
        <dbReference type="ARBA" id="ARBA00022777"/>
    </source>
</evidence>
<evidence type="ECO:0000313" key="8">
    <source>
        <dbReference type="EMBL" id="NDV32178.1"/>
    </source>
</evidence>
<feature type="domain" description="Diacylglycerol kinase accessory" evidence="7">
    <location>
        <begin position="21"/>
        <end position="174"/>
    </location>
</feature>
<evidence type="ECO:0000259" key="7">
    <source>
        <dbReference type="SMART" id="SM00045"/>
    </source>
</evidence>
<keyword evidence="5" id="KW-0067">ATP-binding</keyword>
<dbReference type="InterPro" id="IPR037607">
    <property type="entry name" value="DGK"/>
</dbReference>
<keyword evidence="2" id="KW-0547">Nucleotide-binding</keyword>
<evidence type="ECO:0000256" key="3">
    <source>
        <dbReference type="ARBA" id="ARBA00022771"/>
    </source>
</evidence>
<dbReference type="Gene3D" id="2.60.200.40">
    <property type="match status" value="1"/>
</dbReference>
<evidence type="ECO:0000256" key="2">
    <source>
        <dbReference type="ARBA" id="ARBA00022741"/>
    </source>
</evidence>
<evidence type="ECO:0000256" key="6">
    <source>
        <dbReference type="SAM" id="MobiDB-lite"/>
    </source>
</evidence>
<dbReference type="SMART" id="SM00045">
    <property type="entry name" value="DAGKa"/>
    <property type="match status" value="1"/>
</dbReference>
<dbReference type="GO" id="GO:0008270">
    <property type="term" value="F:zinc ion binding"/>
    <property type="evidence" value="ECO:0007669"/>
    <property type="project" value="UniProtKB-KW"/>
</dbReference>